<organism evidence="2 3">
    <name type="scientific">Oharaeibacter diazotrophicus</name>
    <dbReference type="NCBI Taxonomy" id="1920512"/>
    <lineage>
        <taxon>Bacteria</taxon>
        <taxon>Pseudomonadati</taxon>
        <taxon>Pseudomonadota</taxon>
        <taxon>Alphaproteobacteria</taxon>
        <taxon>Hyphomicrobiales</taxon>
        <taxon>Pleomorphomonadaceae</taxon>
        <taxon>Oharaeibacter</taxon>
    </lineage>
</organism>
<feature type="compositionally biased region" description="Acidic residues" evidence="1">
    <location>
        <begin position="119"/>
        <end position="131"/>
    </location>
</feature>
<dbReference type="Pfam" id="PF10691">
    <property type="entry name" value="DUF2497"/>
    <property type="match status" value="1"/>
</dbReference>
<evidence type="ECO:0000256" key="1">
    <source>
        <dbReference type="SAM" id="MobiDB-lite"/>
    </source>
</evidence>
<feature type="compositionally biased region" description="Low complexity" evidence="1">
    <location>
        <begin position="39"/>
        <end position="50"/>
    </location>
</feature>
<keyword evidence="3" id="KW-1185">Reference proteome</keyword>
<dbReference type="Proteomes" id="UP000294547">
    <property type="component" value="Unassembled WGS sequence"/>
</dbReference>
<dbReference type="RefSeq" id="WP_245515627.1">
    <property type="nucleotide sequence ID" value="NZ_BSPM01000008.1"/>
</dbReference>
<dbReference type="AlphaFoldDB" id="A0A4R6RKE5"/>
<proteinExistence type="predicted"/>
<dbReference type="InterPro" id="IPR019632">
    <property type="entry name" value="DUF2497"/>
</dbReference>
<name>A0A4R6RKE5_9HYPH</name>
<evidence type="ECO:0000313" key="2">
    <source>
        <dbReference type="EMBL" id="TDP86922.1"/>
    </source>
</evidence>
<feature type="region of interest" description="Disordered" evidence="1">
    <location>
        <begin position="119"/>
        <end position="169"/>
    </location>
</feature>
<feature type="compositionally biased region" description="Pro residues" evidence="1">
    <location>
        <begin position="132"/>
        <end position="141"/>
    </location>
</feature>
<feature type="compositionally biased region" description="Basic and acidic residues" evidence="1">
    <location>
        <begin position="51"/>
        <end position="63"/>
    </location>
</feature>
<reference evidence="2 3" key="1">
    <citation type="submission" date="2019-03" db="EMBL/GenBank/DDBJ databases">
        <title>Genomic Encyclopedia of Type Strains, Phase IV (KMG-IV): sequencing the most valuable type-strain genomes for metagenomic binning, comparative biology and taxonomic classification.</title>
        <authorList>
            <person name="Goeker M."/>
        </authorList>
    </citation>
    <scope>NUCLEOTIDE SEQUENCE [LARGE SCALE GENOMIC DNA]</scope>
    <source>
        <strain evidence="2 3">DSM 102969</strain>
    </source>
</reference>
<dbReference type="EMBL" id="SNXY01000006">
    <property type="protein sequence ID" value="TDP86922.1"/>
    <property type="molecule type" value="Genomic_DNA"/>
</dbReference>
<gene>
    <name evidence="2" type="ORF">EDD54_0806</name>
</gene>
<sequence length="240" mass="25765">MAKASTAAEPSMEEILASIRRIISDDSPTAEAPPPAPAKPAAVKAAPAPKLVEEPATEEHFNQDDLDRLFAKGDEEEAPVEEEAVLDLVEEVAVPEAEPMVLVEGLMPHEADVQFVDPSELEMEPEPEPEPEPVIAPPSPAPKAAARKAPPPPPPPPVESFDEVDAAEPEEPLISAHAGASVNAAFGQLTHTILSAKAKTLDDLVKEMLRPMLKGWLDENLPVIVERLVRAEIERVSRGR</sequence>
<feature type="compositionally biased region" description="Pro residues" evidence="1">
    <location>
        <begin position="149"/>
        <end position="158"/>
    </location>
</feature>
<protein>
    <recommendedName>
        <fullName evidence="4">Cell pole-organizing protein PopZ</fullName>
    </recommendedName>
</protein>
<comment type="caution">
    <text evidence="2">The sequence shown here is derived from an EMBL/GenBank/DDBJ whole genome shotgun (WGS) entry which is preliminary data.</text>
</comment>
<feature type="region of interest" description="Disordered" evidence="1">
    <location>
        <begin position="18"/>
        <end position="63"/>
    </location>
</feature>
<accession>A0A4R6RKE5</accession>
<evidence type="ECO:0000313" key="3">
    <source>
        <dbReference type="Proteomes" id="UP000294547"/>
    </source>
</evidence>
<feature type="compositionally biased region" description="Acidic residues" evidence="1">
    <location>
        <begin position="160"/>
        <end position="169"/>
    </location>
</feature>
<evidence type="ECO:0008006" key="4">
    <source>
        <dbReference type="Google" id="ProtNLM"/>
    </source>
</evidence>